<protein>
    <submittedName>
        <fullName evidence="13">Probable multidrug resistance-associated protein lethal(2)03659</fullName>
    </submittedName>
</protein>
<keyword evidence="8 10" id="KW-1133">Transmembrane helix</keyword>
<dbReference type="PANTHER" id="PTHR24223:SF456">
    <property type="entry name" value="MULTIDRUG RESISTANCE-ASSOCIATED PROTEIN LETHAL(2)03659"/>
    <property type="match status" value="1"/>
</dbReference>
<dbReference type="SUPFAM" id="SSF90123">
    <property type="entry name" value="ABC transporter transmembrane region"/>
    <property type="match status" value="1"/>
</dbReference>
<evidence type="ECO:0000259" key="11">
    <source>
        <dbReference type="PROSITE" id="PS50893"/>
    </source>
</evidence>
<dbReference type="PROSITE" id="PS50929">
    <property type="entry name" value="ABC_TM1F"/>
    <property type="match status" value="1"/>
</dbReference>
<keyword evidence="3" id="KW-0813">Transport</keyword>
<feature type="domain" description="ABC transmembrane type-1" evidence="12">
    <location>
        <begin position="162"/>
        <end position="275"/>
    </location>
</feature>
<dbReference type="CDD" id="cd03250">
    <property type="entry name" value="ABCC_MRP_domain1"/>
    <property type="match status" value="1"/>
</dbReference>
<accession>A0A4C1ZKN1</accession>
<dbReference type="PROSITE" id="PS00211">
    <property type="entry name" value="ABC_TRANSPORTER_1"/>
    <property type="match status" value="1"/>
</dbReference>
<dbReference type="GO" id="GO:0016887">
    <property type="term" value="F:ATP hydrolysis activity"/>
    <property type="evidence" value="ECO:0007669"/>
    <property type="project" value="InterPro"/>
</dbReference>
<dbReference type="GO" id="GO:0005524">
    <property type="term" value="F:ATP binding"/>
    <property type="evidence" value="ECO:0007669"/>
    <property type="project" value="UniProtKB-KW"/>
</dbReference>
<evidence type="ECO:0000256" key="8">
    <source>
        <dbReference type="ARBA" id="ARBA00022989"/>
    </source>
</evidence>
<keyword evidence="5" id="KW-0677">Repeat</keyword>
<organism evidence="13 14">
    <name type="scientific">Eumeta variegata</name>
    <name type="common">Bagworm moth</name>
    <name type="synonym">Eumeta japonica</name>
    <dbReference type="NCBI Taxonomy" id="151549"/>
    <lineage>
        <taxon>Eukaryota</taxon>
        <taxon>Metazoa</taxon>
        <taxon>Ecdysozoa</taxon>
        <taxon>Arthropoda</taxon>
        <taxon>Hexapoda</taxon>
        <taxon>Insecta</taxon>
        <taxon>Pterygota</taxon>
        <taxon>Neoptera</taxon>
        <taxon>Endopterygota</taxon>
        <taxon>Lepidoptera</taxon>
        <taxon>Glossata</taxon>
        <taxon>Ditrysia</taxon>
        <taxon>Tineoidea</taxon>
        <taxon>Psychidae</taxon>
        <taxon>Oiketicinae</taxon>
        <taxon>Eumeta</taxon>
    </lineage>
</organism>
<dbReference type="Pfam" id="PF00664">
    <property type="entry name" value="ABC_membrane"/>
    <property type="match status" value="1"/>
</dbReference>
<feature type="transmembrane region" description="Helical" evidence="10">
    <location>
        <begin position="190"/>
        <end position="212"/>
    </location>
</feature>
<proteinExistence type="inferred from homology"/>
<dbReference type="PROSITE" id="PS50893">
    <property type="entry name" value="ABC_TRANSPORTER_2"/>
    <property type="match status" value="1"/>
</dbReference>
<dbReference type="EMBL" id="BGZK01001840">
    <property type="protein sequence ID" value="GBP87177.1"/>
    <property type="molecule type" value="Genomic_DNA"/>
</dbReference>
<dbReference type="Gene3D" id="3.40.50.300">
    <property type="entry name" value="P-loop containing nucleotide triphosphate hydrolases"/>
    <property type="match status" value="1"/>
</dbReference>
<dbReference type="InterPro" id="IPR050173">
    <property type="entry name" value="ABC_transporter_C-like"/>
</dbReference>
<evidence type="ECO:0000256" key="10">
    <source>
        <dbReference type="SAM" id="Phobius"/>
    </source>
</evidence>
<evidence type="ECO:0000259" key="12">
    <source>
        <dbReference type="PROSITE" id="PS50929"/>
    </source>
</evidence>
<comment type="subcellular location">
    <subcellularLocation>
        <location evidence="1">Membrane</location>
        <topology evidence="1">Multi-pass membrane protein</topology>
    </subcellularLocation>
</comment>
<dbReference type="InterPro" id="IPR017871">
    <property type="entry name" value="ABC_transporter-like_CS"/>
</dbReference>
<dbReference type="GO" id="GO:0016020">
    <property type="term" value="C:membrane"/>
    <property type="evidence" value="ECO:0007669"/>
    <property type="project" value="UniProtKB-SubCell"/>
</dbReference>
<keyword evidence="9 10" id="KW-0472">Membrane</keyword>
<evidence type="ECO:0000313" key="14">
    <source>
        <dbReference type="Proteomes" id="UP000299102"/>
    </source>
</evidence>
<evidence type="ECO:0000256" key="6">
    <source>
        <dbReference type="ARBA" id="ARBA00022741"/>
    </source>
</evidence>
<keyword evidence="4 10" id="KW-0812">Transmembrane</keyword>
<keyword evidence="14" id="KW-1185">Reference proteome</keyword>
<evidence type="ECO:0000313" key="13">
    <source>
        <dbReference type="EMBL" id="GBP87177.1"/>
    </source>
</evidence>
<dbReference type="FunFam" id="3.40.50.300:FF:000973">
    <property type="entry name" value="Multidrug resistance-associated protein 4"/>
    <property type="match status" value="1"/>
</dbReference>
<dbReference type="InterPro" id="IPR027417">
    <property type="entry name" value="P-loop_NTPase"/>
</dbReference>
<dbReference type="AlphaFoldDB" id="A0A4C1ZKN1"/>
<evidence type="ECO:0000256" key="5">
    <source>
        <dbReference type="ARBA" id="ARBA00022737"/>
    </source>
</evidence>
<dbReference type="GO" id="GO:0140359">
    <property type="term" value="F:ABC-type transporter activity"/>
    <property type="evidence" value="ECO:0007669"/>
    <property type="project" value="InterPro"/>
</dbReference>
<gene>
    <name evidence="13" type="primary">l(2)03659</name>
    <name evidence="13" type="ORF">EVAR_61183_1</name>
</gene>
<feature type="transmembrane region" description="Helical" evidence="10">
    <location>
        <begin position="219"/>
        <end position="237"/>
    </location>
</feature>
<dbReference type="InterPro" id="IPR036640">
    <property type="entry name" value="ABC1_TM_sf"/>
</dbReference>
<dbReference type="SUPFAM" id="SSF52540">
    <property type="entry name" value="P-loop containing nucleoside triphosphate hydrolases"/>
    <property type="match status" value="1"/>
</dbReference>
<reference evidence="13 14" key="1">
    <citation type="journal article" date="2019" name="Commun. Biol.">
        <title>The bagworm genome reveals a unique fibroin gene that provides high tensile strength.</title>
        <authorList>
            <person name="Kono N."/>
            <person name="Nakamura H."/>
            <person name="Ohtoshi R."/>
            <person name="Tomita M."/>
            <person name="Numata K."/>
            <person name="Arakawa K."/>
        </authorList>
    </citation>
    <scope>NUCLEOTIDE SEQUENCE [LARGE SCALE GENOMIC DNA]</scope>
</reference>
<dbReference type="SMART" id="SM00382">
    <property type="entry name" value="AAA"/>
    <property type="match status" value="1"/>
</dbReference>
<dbReference type="STRING" id="151549.A0A4C1ZKN1"/>
<evidence type="ECO:0000256" key="3">
    <source>
        <dbReference type="ARBA" id="ARBA00022448"/>
    </source>
</evidence>
<evidence type="ECO:0000256" key="9">
    <source>
        <dbReference type="ARBA" id="ARBA00023136"/>
    </source>
</evidence>
<name>A0A4C1ZKN1_EUMVA</name>
<comment type="caution">
    <text evidence="13">The sequence shown here is derived from an EMBL/GenBank/DDBJ whole genome shotgun (WGS) entry which is preliminary data.</text>
</comment>
<keyword evidence="7" id="KW-0067">ATP-binding</keyword>
<dbReference type="PANTHER" id="PTHR24223">
    <property type="entry name" value="ATP-BINDING CASSETTE SUB-FAMILY C"/>
    <property type="match status" value="1"/>
</dbReference>
<feature type="transmembrane region" description="Helical" evidence="10">
    <location>
        <begin position="91"/>
        <end position="109"/>
    </location>
</feature>
<dbReference type="Pfam" id="PF00005">
    <property type="entry name" value="ABC_tran"/>
    <property type="match status" value="1"/>
</dbReference>
<keyword evidence="6" id="KW-0547">Nucleotide-binding</keyword>
<evidence type="ECO:0000256" key="2">
    <source>
        <dbReference type="ARBA" id="ARBA00009726"/>
    </source>
</evidence>
<comment type="similarity">
    <text evidence="2">Belongs to the ABC transporter superfamily. ABCC family. Conjugate transporter (TC 3.A.1.208) subfamily.</text>
</comment>
<evidence type="ECO:0000256" key="1">
    <source>
        <dbReference type="ARBA" id="ARBA00004141"/>
    </source>
</evidence>
<evidence type="ECO:0000256" key="7">
    <source>
        <dbReference type="ARBA" id="ARBA00022840"/>
    </source>
</evidence>
<dbReference type="InterPro" id="IPR011527">
    <property type="entry name" value="ABC1_TM_dom"/>
</dbReference>
<dbReference type="InterPro" id="IPR003593">
    <property type="entry name" value="AAA+_ATPase"/>
</dbReference>
<dbReference type="Gene3D" id="1.20.1560.10">
    <property type="entry name" value="ABC transporter type 1, transmembrane domain"/>
    <property type="match status" value="1"/>
</dbReference>
<dbReference type="Proteomes" id="UP000299102">
    <property type="component" value="Unassembled WGS sequence"/>
</dbReference>
<feature type="domain" description="ABC transporter" evidence="11">
    <location>
        <begin position="290"/>
        <end position="494"/>
    </location>
</feature>
<dbReference type="OrthoDB" id="6500128at2759"/>
<sequence>MEATQYCMKKNSHDSTNSIMKLFFLWTIKLFKVGSKKDLQIEDLFGPKTKDKSTNIGLELTRHWNTEVSRCLKKINENKDRDPIKLPKPSLFRVLFFTFKWEFVFLGMLGFFNEVVSRLSQPILLGILLSYFRPVPLIPIEHALYAAGALVLMNLMTAISSLKLSATALGDSTPGKVVNLLSNDVNRFDLSAFFVHFLWLAPLAALVTLVLLFQEVGVAGILGVAVVFIVMPLQSYTGTLSARFRLQTAIRTDERVRLMNEIISGVQVIKMYTWEIPFTHIDHKKSRTSVKITKGNAKWGASEVASTLQDIDIEILKGKLVGIIGPVGSGKSSLLQTILGELNLESGSIEINGKISYASQEPWVFGSTVRQNILFGLPYDDFRYNEVVRVCSLQKDFQQFSNGDQTLVGDKGSSLSGGQKARINLARAVYREADIYLLDDPLSAVDAHVGRQLYDKCVRTHLRNKTRLLVTHQLHYLTNADHIIIMENVTIFYLF</sequence>
<evidence type="ECO:0000256" key="4">
    <source>
        <dbReference type="ARBA" id="ARBA00022692"/>
    </source>
</evidence>
<dbReference type="InterPro" id="IPR003439">
    <property type="entry name" value="ABC_transporter-like_ATP-bd"/>
</dbReference>